<protein>
    <submittedName>
        <fullName evidence="8">Membrane protein containing DUF214, permase predicted</fullName>
    </submittedName>
</protein>
<dbReference type="Pfam" id="PF02687">
    <property type="entry name" value="FtsX"/>
    <property type="match status" value="1"/>
</dbReference>
<evidence type="ECO:0000256" key="4">
    <source>
        <dbReference type="ARBA" id="ARBA00022989"/>
    </source>
</evidence>
<evidence type="ECO:0000256" key="3">
    <source>
        <dbReference type="ARBA" id="ARBA00022692"/>
    </source>
</evidence>
<evidence type="ECO:0000256" key="1">
    <source>
        <dbReference type="ARBA" id="ARBA00004651"/>
    </source>
</evidence>
<evidence type="ECO:0000256" key="6">
    <source>
        <dbReference type="SAM" id="Phobius"/>
    </source>
</evidence>
<evidence type="ECO:0000256" key="5">
    <source>
        <dbReference type="ARBA" id="ARBA00023136"/>
    </source>
</evidence>
<proteinExistence type="predicted"/>
<feature type="transmembrane region" description="Helical" evidence="6">
    <location>
        <begin position="127"/>
        <end position="148"/>
    </location>
</feature>
<dbReference type="EMBL" id="AUZX01013164">
    <property type="protein sequence ID" value="EQD36470.1"/>
    <property type="molecule type" value="Genomic_DNA"/>
</dbReference>
<feature type="domain" description="ABC3 transporter permease C-terminal" evidence="7">
    <location>
        <begin position="86"/>
        <end position="220"/>
    </location>
</feature>
<comment type="subcellular location">
    <subcellularLocation>
        <location evidence="1">Cell membrane</location>
        <topology evidence="1">Multi-pass membrane protein</topology>
    </subcellularLocation>
</comment>
<evidence type="ECO:0000256" key="2">
    <source>
        <dbReference type="ARBA" id="ARBA00022475"/>
    </source>
</evidence>
<comment type="caution">
    <text evidence="8">The sequence shown here is derived from an EMBL/GenBank/DDBJ whole genome shotgun (WGS) entry which is preliminary data.</text>
</comment>
<dbReference type="InterPro" id="IPR003838">
    <property type="entry name" value="ABC3_permease_C"/>
</dbReference>
<feature type="transmembrane region" description="Helical" evidence="6">
    <location>
        <begin position="83"/>
        <end position="107"/>
    </location>
</feature>
<dbReference type="InterPro" id="IPR051447">
    <property type="entry name" value="Lipoprotein-release_system"/>
</dbReference>
<dbReference type="PANTHER" id="PTHR30489:SF0">
    <property type="entry name" value="LIPOPROTEIN-RELEASING SYSTEM TRANSMEMBRANE PROTEIN LOLE"/>
    <property type="match status" value="1"/>
</dbReference>
<keyword evidence="4 6" id="KW-1133">Transmembrane helix</keyword>
<organism evidence="8">
    <name type="scientific">mine drainage metagenome</name>
    <dbReference type="NCBI Taxonomy" id="410659"/>
    <lineage>
        <taxon>unclassified sequences</taxon>
        <taxon>metagenomes</taxon>
        <taxon>ecological metagenomes</taxon>
    </lineage>
</organism>
<reference evidence="8" key="1">
    <citation type="submission" date="2013-08" db="EMBL/GenBank/DDBJ databases">
        <authorList>
            <person name="Mendez C."/>
            <person name="Richter M."/>
            <person name="Ferrer M."/>
            <person name="Sanchez J."/>
        </authorList>
    </citation>
    <scope>NUCLEOTIDE SEQUENCE</scope>
</reference>
<feature type="transmembrane region" description="Helical" evidence="6">
    <location>
        <begin position="192"/>
        <end position="216"/>
    </location>
</feature>
<sequence>MAFMQRQDLLNGGVRPARCSQIQIRVKDDQNRAAVLAARHAIAAVVDRFERVHPQMLMASMQVKTWDQMQAEFIHAVDKERDLITFLLGLMSLVVVLVIFLIFFMIVRDKTRDIGIIKAIGGSEVGVGSIFVLYGMLISTAGAVIGLATGVEFVINDNWIHDHILWRIFGISIWNRKIYVFSRIPDQVDPHAAATIVVLAIAAGLIGALIPAMIAARQDPVEALRYE</sequence>
<reference evidence="8" key="2">
    <citation type="journal article" date="2014" name="ISME J.">
        <title>Microbial stratification in low pH oxic and suboxic macroscopic growths along an acid mine drainage.</title>
        <authorList>
            <person name="Mendez-Garcia C."/>
            <person name="Mesa V."/>
            <person name="Sprenger R.R."/>
            <person name="Richter M."/>
            <person name="Diez M.S."/>
            <person name="Solano J."/>
            <person name="Bargiela R."/>
            <person name="Golyshina O.V."/>
            <person name="Manteca A."/>
            <person name="Ramos J.L."/>
            <person name="Gallego J.R."/>
            <person name="Llorente I."/>
            <person name="Martins Dos Santos V.A."/>
            <person name="Jensen O.N."/>
            <person name="Pelaez A.I."/>
            <person name="Sanchez J."/>
            <person name="Ferrer M."/>
        </authorList>
    </citation>
    <scope>NUCLEOTIDE SEQUENCE</scope>
</reference>
<gene>
    <name evidence="8" type="ORF">B1A_17877</name>
</gene>
<dbReference type="GO" id="GO:0044874">
    <property type="term" value="P:lipoprotein localization to outer membrane"/>
    <property type="evidence" value="ECO:0007669"/>
    <property type="project" value="TreeGrafter"/>
</dbReference>
<keyword evidence="5 6" id="KW-0472">Membrane</keyword>
<keyword evidence="3 6" id="KW-0812">Transmembrane</keyword>
<dbReference type="PANTHER" id="PTHR30489">
    <property type="entry name" value="LIPOPROTEIN-RELEASING SYSTEM TRANSMEMBRANE PROTEIN LOLE"/>
    <property type="match status" value="1"/>
</dbReference>
<accession>T1A3P3</accession>
<evidence type="ECO:0000259" key="7">
    <source>
        <dbReference type="Pfam" id="PF02687"/>
    </source>
</evidence>
<evidence type="ECO:0000313" key="8">
    <source>
        <dbReference type="EMBL" id="EQD36470.1"/>
    </source>
</evidence>
<keyword evidence="2" id="KW-1003">Cell membrane</keyword>
<name>T1A3P3_9ZZZZ</name>
<dbReference type="AlphaFoldDB" id="T1A3P3"/>
<dbReference type="GO" id="GO:0098797">
    <property type="term" value="C:plasma membrane protein complex"/>
    <property type="evidence" value="ECO:0007669"/>
    <property type="project" value="TreeGrafter"/>
</dbReference>